<keyword evidence="2" id="KW-0472">Membrane</keyword>
<feature type="transmembrane region" description="Helical" evidence="2">
    <location>
        <begin position="98"/>
        <end position="117"/>
    </location>
</feature>
<evidence type="ECO:0000256" key="1">
    <source>
        <dbReference type="SAM" id="MobiDB-lite"/>
    </source>
</evidence>
<evidence type="ECO:0000313" key="3">
    <source>
        <dbReference type="EMBL" id="SNX99339.1"/>
    </source>
</evidence>
<sequence length="322" mass="34457">MNSAVDRVRSSQQAAAGPHEPDEGIRPGTRLLLRAFVCLTLLAVGQLLLRPGQTREAFAWHIHAEVTAAFIGAAYAAGAVLSLVALRQRVWSRVRIPVLTVGVFTTLTLGATMLHTHKLQLTDGVPTARGAAWLWLVVYLVVPFACFAVVGRQGWRRRPAPGARRPMPGWLAVLVGVQGAVLTAAGVLLYLGGVAVHHHADAITRFWPWDLMPLSAQVVGAWLIAFGVAAALVIREGDLARLVGPSLAYAVFGGLQLLVLLRYRESVSTGDPWVWAYVGLLLSVVLAGGHGWWTARRDAAVAVPSPAEARRSTGERVAEPVG</sequence>
<keyword evidence="2" id="KW-0812">Transmembrane</keyword>
<feature type="transmembrane region" description="Helical" evidence="2">
    <location>
        <begin position="132"/>
        <end position="150"/>
    </location>
</feature>
<evidence type="ECO:0000256" key="2">
    <source>
        <dbReference type="SAM" id="Phobius"/>
    </source>
</evidence>
<feature type="transmembrane region" description="Helical" evidence="2">
    <location>
        <begin position="170"/>
        <end position="191"/>
    </location>
</feature>
<reference evidence="3 4" key="1">
    <citation type="submission" date="2017-09" db="EMBL/GenBank/DDBJ databases">
        <authorList>
            <person name="Ehlers B."/>
            <person name="Leendertz F.H."/>
        </authorList>
    </citation>
    <scope>NUCLEOTIDE SEQUENCE [LARGE SCALE GENOMIC DNA]</scope>
    <source>
        <strain evidence="3 4">DSM 46844</strain>
    </source>
</reference>
<name>A0A285EJM8_9ACTN</name>
<keyword evidence="4" id="KW-1185">Reference proteome</keyword>
<dbReference type="OrthoDB" id="3078421at2"/>
<evidence type="ECO:0000313" key="4">
    <source>
        <dbReference type="Proteomes" id="UP000219514"/>
    </source>
</evidence>
<accession>A0A285EJM8</accession>
<dbReference type="Proteomes" id="UP000219514">
    <property type="component" value="Unassembled WGS sequence"/>
</dbReference>
<feature type="transmembrane region" description="Helical" evidence="2">
    <location>
        <begin position="211"/>
        <end position="234"/>
    </location>
</feature>
<dbReference type="RefSeq" id="WP_097209242.1">
    <property type="nucleotide sequence ID" value="NZ_JACHXB010000002.1"/>
</dbReference>
<feature type="transmembrane region" description="Helical" evidence="2">
    <location>
        <begin position="69"/>
        <end position="86"/>
    </location>
</feature>
<organism evidence="3 4">
    <name type="scientific">Geodermatophilus sabuli</name>
    <dbReference type="NCBI Taxonomy" id="1564158"/>
    <lineage>
        <taxon>Bacteria</taxon>
        <taxon>Bacillati</taxon>
        <taxon>Actinomycetota</taxon>
        <taxon>Actinomycetes</taxon>
        <taxon>Geodermatophilales</taxon>
        <taxon>Geodermatophilaceae</taxon>
        <taxon>Geodermatophilus</taxon>
    </lineage>
</organism>
<dbReference type="AlphaFoldDB" id="A0A285EJM8"/>
<feature type="transmembrane region" description="Helical" evidence="2">
    <location>
        <begin position="31"/>
        <end position="49"/>
    </location>
</feature>
<feature type="transmembrane region" description="Helical" evidence="2">
    <location>
        <begin position="246"/>
        <end position="263"/>
    </location>
</feature>
<proteinExistence type="predicted"/>
<dbReference type="EMBL" id="OBDO01000017">
    <property type="protein sequence ID" value="SNX99339.1"/>
    <property type="molecule type" value="Genomic_DNA"/>
</dbReference>
<protein>
    <submittedName>
        <fullName evidence="3">Uncharacterized protein</fullName>
    </submittedName>
</protein>
<keyword evidence="2" id="KW-1133">Transmembrane helix</keyword>
<feature type="transmembrane region" description="Helical" evidence="2">
    <location>
        <begin position="275"/>
        <end position="293"/>
    </location>
</feature>
<feature type="region of interest" description="Disordered" evidence="1">
    <location>
        <begin position="1"/>
        <end position="23"/>
    </location>
</feature>
<gene>
    <name evidence="3" type="ORF">SAMN06893097_11746</name>
</gene>